<evidence type="ECO:0000313" key="7">
    <source>
        <dbReference type="Proteomes" id="UP000256269"/>
    </source>
</evidence>
<dbReference type="Gene3D" id="1.10.357.10">
    <property type="entry name" value="Tetracycline Repressor, domain 2"/>
    <property type="match status" value="1"/>
</dbReference>
<accession>A0A3E0I6K2</accession>
<dbReference type="GO" id="GO:0045892">
    <property type="term" value="P:negative regulation of DNA-templated transcription"/>
    <property type="evidence" value="ECO:0007669"/>
    <property type="project" value="InterPro"/>
</dbReference>
<proteinExistence type="predicted"/>
<dbReference type="GO" id="GO:0000976">
    <property type="term" value="F:transcription cis-regulatory region binding"/>
    <property type="evidence" value="ECO:0007669"/>
    <property type="project" value="TreeGrafter"/>
</dbReference>
<protein>
    <submittedName>
        <fullName evidence="6">Regulatory TetR family protein</fullName>
    </submittedName>
</protein>
<dbReference type="Pfam" id="PF00440">
    <property type="entry name" value="TetR_N"/>
    <property type="match status" value="1"/>
</dbReference>
<sequence length="241" mass="26243">MRQQLSRELIVETALEILDREGMDALSMRRIATELGTGAASLYAHVSNKEELQELLLERVLSQVQREEPDPDRWADQLRELCRRTVDALVAHNGIARVALAAIVPTGEAALDQAEAMLGPLRASGLPDPLVAVAFDVLSLYCTAYAVEANAMRSGEFTEAQVLERTQQLSQYMAALPADRFPALLAMGPLLGAADGEQRFQAAIDLIIAGVEALAARESRARSRRPLDRGLSSIESVHRSS</sequence>
<dbReference type="SUPFAM" id="SSF46689">
    <property type="entry name" value="Homeodomain-like"/>
    <property type="match status" value="1"/>
</dbReference>
<evidence type="ECO:0000256" key="3">
    <source>
        <dbReference type="ARBA" id="ARBA00023163"/>
    </source>
</evidence>
<comment type="caution">
    <text evidence="6">The sequence shown here is derived from an EMBL/GenBank/DDBJ whole genome shotgun (WGS) entry which is preliminary data.</text>
</comment>
<dbReference type="Pfam" id="PF02909">
    <property type="entry name" value="TetR_C_1"/>
    <property type="match status" value="1"/>
</dbReference>
<name>A0A3E0I6K2_9PSEU</name>
<keyword evidence="3" id="KW-0804">Transcription</keyword>
<evidence type="ECO:0000259" key="5">
    <source>
        <dbReference type="PROSITE" id="PS50977"/>
    </source>
</evidence>
<dbReference type="InterPro" id="IPR036271">
    <property type="entry name" value="Tet_transcr_reg_TetR-rel_C_sf"/>
</dbReference>
<dbReference type="PROSITE" id="PS50977">
    <property type="entry name" value="HTH_TETR_2"/>
    <property type="match status" value="1"/>
</dbReference>
<keyword evidence="1" id="KW-0805">Transcription regulation</keyword>
<feature type="DNA-binding region" description="H-T-H motif" evidence="4">
    <location>
        <begin position="27"/>
        <end position="46"/>
    </location>
</feature>
<dbReference type="EMBL" id="QUNO01000002">
    <property type="protein sequence ID" value="REH54156.1"/>
    <property type="molecule type" value="Genomic_DNA"/>
</dbReference>
<dbReference type="InterPro" id="IPR009057">
    <property type="entry name" value="Homeodomain-like_sf"/>
</dbReference>
<dbReference type="PANTHER" id="PTHR30055">
    <property type="entry name" value="HTH-TYPE TRANSCRIPTIONAL REGULATOR RUTR"/>
    <property type="match status" value="1"/>
</dbReference>
<feature type="domain" description="HTH tetR-type" evidence="5">
    <location>
        <begin position="4"/>
        <end position="64"/>
    </location>
</feature>
<keyword evidence="2 4" id="KW-0238">DNA-binding</keyword>
<dbReference type="Proteomes" id="UP000256269">
    <property type="component" value="Unassembled WGS sequence"/>
</dbReference>
<dbReference type="AlphaFoldDB" id="A0A3E0I6K2"/>
<evidence type="ECO:0000313" key="6">
    <source>
        <dbReference type="EMBL" id="REH54156.1"/>
    </source>
</evidence>
<dbReference type="InterPro" id="IPR050109">
    <property type="entry name" value="HTH-type_TetR-like_transc_reg"/>
</dbReference>
<evidence type="ECO:0000256" key="2">
    <source>
        <dbReference type="ARBA" id="ARBA00023125"/>
    </source>
</evidence>
<organism evidence="6 7">
    <name type="scientific">Kutzneria buriramensis</name>
    <dbReference type="NCBI Taxonomy" id="1045776"/>
    <lineage>
        <taxon>Bacteria</taxon>
        <taxon>Bacillati</taxon>
        <taxon>Actinomycetota</taxon>
        <taxon>Actinomycetes</taxon>
        <taxon>Pseudonocardiales</taxon>
        <taxon>Pseudonocardiaceae</taxon>
        <taxon>Kutzneria</taxon>
    </lineage>
</organism>
<dbReference type="PRINTS" id="PR00455">
    <property type="entry name" value="HTHTETR"/>
</dbReference>
<evidence type="ECO:0000256" key="4">
    <source>
        <dbReference type="PROSITE-ProRule" id="PRU00335"/>
    </source>
</evidence>
<keyword evidence="7" id="KW-1185">Reference proteome</keyword>
<evidence type="ECO:0000256" key="1">
    <source>
        <dbReference type="ARBA" id="ARBA00023015"/>
    </source>
</evidence>
<reference evidence="6 7" key="1">
    <citation type="submission" date="2018-08" db="EMBL/GenBank/DDBJ databases">
        <title>Genomic Encyclopedia of Archaeal and Bacterial Type Strains, Phase II (KMG-II): from individual species to whole genera.</title>
        <authorList>
            <person name="Goeker M."/>
        </authorList>
    </citation>
    <scope>NUCLEOTIDE SEQUENCE [LARGE SCALE GENOMIC DNA]</scope>
    <source>
        <strain evidence="6 7">DSM 45791</strain>
    </source>
</reference>
<dbReference type="InterPro" id="IPR004111">
    <property type="entry name" value="Repressor_TetR_C"/>
</dbReference>
<dbReference type="GO" id="GO:0003700">
    <property type="term" value="F:DNA-binding transcription factor activity"/>
    <property type="evidence" value="ECO:0007669"/>
    <property type="project" value="TreeGrafter"/>
</dbReference>
<gene>
    <name evidence="6" type="ORF">BCF44_102388</name>
</gene>
<dbReference type="InterPro" id="IPR001647">
    <property type="entry name" value="HTH_TetR"/>
</dbReference>
<dbReference type="SUPFAM" id="SSF48498">
    <property type="entry name" value="Tetracyclin repressor-like, C-terminal domain"/>
    <property type="match status" value="1"/>
</dbReference>
<dbReference type="PANTHER" id="PTHR30055:SF151">
    <property type="entry name" value="TRANSCRIPTIONAL REGULATORY PROTEIN"/>
    <property type="match status" value="1"/>
</dbReference>